<keyword evidence="2" id="KW-1185">Reference proteome</keyword>
<proteinExistence type="predicted"/>
<accession>A0A1L9RRX6</accession>
<protein>
    <submittedName>
        <fullName evidence="1">Uncharacterized protein</fullName>
    </submittedName>
</protein>
<evidence type="ECO:0000313" key="2">
    <source>
        <dbReference type="Proteomes" id="UP000184383"/>
    </source>
</evidence>
<evidence type="ECO:0000313" key="1">
    <source>
        <dbReference type="EMBL" id="OJJ37654.1"/>
    </source>
</evidence>
<dbReference type="GeneID" id="63748784"/>
<organism evidence="1 2">
    <name type="scientific">Aspergillus wentii DTO 134E9</name>
    <dbReference type="NCBI Taxonomy" id="1073089"/>
    <lineage>
        <taxon>Eukaryota</taxon>
        <taxon>Fungi</taxon>
        <taxon>Dikarya</taxon>
        <taxon>Ascomycota</taxon>
        <taxon>Pezizomycotina</taxon>
        <taxon>Eurotiomycetes</taxon>
        <taxon>Eurotiomycetidae</taxon>
        <taxon>Eurotiales</taxon>
        <taxon>Aspergillaceae</taxon>
        <taxon>Aspergillus</taxon>
        <taxon>Aspergillus subgen. Cremei</taxon>
    </lineage>
</organism>
<sequence>MAVVCEMNLADADLGILGRVDRGERPRREKGPIYFLVYIGCFVGPSEKLWMIERGPTLRRPWANATLDGTRWTWPTMICPASGSERWSRWTEAGQFDEPKRCRGGIRGNLTTRVTLAVEDPSRGSPSPKQRIARAYVDDDQQQHQQDHAAAGGSTIKSAYSGGGVRWCWKKQCAKRNICRRIEEKERHNERIPCAVVVAAVMQFVLQSEEKFTSQRNKKTGLPILEARSTASKHLQSSCPNSIQVYHRTSLLSAYLRSYIRIAVIGTRARQQSAVDTVVDVAGPWKRSKRGLRLERFHGIENPVYPSPG</sequence>
<dbReference type="AlphaFoldDB" id="A0A1L9RRX6"/>
<gene>
    <name evidence="1" type="ORF">ASPWEDRAFT_27019</name>
</gene>
<dbReference type="VEuPathDB" id="FungiDB:ASPWEDRAFT_27019"/>
<dbReference type="RefSeq" id="XP_040691330.1">
    <property type="nucleotide sequence ID" value="XM_040832936.1"/>
</dbReference>
<name>A0A1L9RRX6_ASPWE</name>
<dbReference type="EMBL" id="KV878211">
    <property type="protein sequence ID" value="OJJ37654.1"/>
    <property type="molecule type" value="Genomic_DNA"/>
</dbReference>
<reference evidence="2" key="1">
    <citation type="journal article" date="2017" name="Genome Biol.">
        <title>Comparative genomics reveals high biological diversity and specific adaptations in the industrially and medically important fungal genus Aspergillus.</title>
        <authorList>
            <person name="de Vries R.P."/>
            <person name="Riley R."/>
            <person name="Wiebenga A."/>
            <person name="Aguilar-Osorio G."/>
            <person name="Amillis S."/>
            <person name="Uchima C.A."/>
            <person name="Anderluh G."/>
            <person name="Asadollahi M."/>
            <person name="Askin M."/>
            <person name="Barry K."/>
            <person name="Battaglia E."/>
            <person name="Bayram O."/>
            <person name="Benocci T."/>
            <person name="Braus-Stromeyer S.A."/>
            <person name="Caldana C."/>
            <person name="Canovas D."/>
            <person name="Cerqueira G.C."/>
            <person name="Chen F."/>
            <person name="Chen W."/>
            <person name="Choi C."/>
            <person name="Clum A."/>
            <person name="Dos Santos R.A."/>
            <person name="Damasio A.R."/>
            <person name="Diallinas G."/>
            <person name="Emri T."/>
            <person name="Fekete E."/>
            <person name="Flipphi M."/>
            <person name="Freyberg S."/>
            <person name="Gallo A."/>
            <person name="Gournas C."/>
            <person name="Habgood R."/>
            <person name="Hainaut M."/>
            <person name="Harispe M.L."/>
            <person name="Henrissat B."/>
            <person name="Hilden K.S."/>
            <person name="Hope R."/>
            <person name="Hossain A."/>
            <person name="Karabika E."/>
            <person name="Karaffa L."/>
            <person name="Karanyi Z."/>
            <person name="Krasevec N."/>
            <person name="Kuo A."/>
            <person name="Kusch H."/>
            <person name="LaButti K."/>
            <person name="Lagendijk E.L."/>
            <person name="Lapidus A."/>
            <person name="Levasseur A."/>
            <person name="Lindquist E."/>
            <person name="Lipzen A."/>
            <person name="Logrieco A.F."/>
            <person name="MacCabe A."/>
            <person name="Maekelae M.R."/>
            <person name="Malavazi I."/>
            <person name="Melin P."/>
            <person name="Meyer V."/>
            <person name="Mielnichuk N."/>
            <person name="Miskei M."/>
            <person name="Molnar A.P."/>
            <person name="Mule G."/>
            <person name="Ngan C.Y."/>
            <person name="Orejas M."/>
            <person name="Orosz E."/>
            <person name="Ouedraogo J.P."/>
            <person name="Overkamp K.M."/>
            <person name="Park H.-S."/>
            <person name="Perrone G."/>
            <person name="Piumi F."/>
            <person name="Punt P.J."/>
            <person name="Ram A.F."/>
            <person name="Ramon A."/>
            <person name="Rauscher S."/>
            <person name="Record E."/>
            <person name="Riano-Pachon D.M."/>
            <person name="Robert V."/>
            <person name="Roehrig J."/>
            <person name="Ruller R."/>
            <person name="Salamov A."/>
            <person name="Salih N.S."/>
            <person name="Samson R.A."/>
            <person name="Sandor E."/>
            <person name="Sanguinetti M."/>
            <person name="Schuetze T."/>
            <person name="Sepcic K."/>
            <person name="Shelest E."/>
            <person name="Sherlock G."/>
            <person name="Sophianopoulou V."/>
            <person name="Squina F.M."/>
            <person name="Sun H."/>
            <person name="Susca A."/>
            <person name="Todd R.B."/>
            <person name="Tsang A."/>
            <person name="Unkles S.E."/>
            <person name="van de Wiele N."/>
            <person name="van Rossen-Uffink D."/>
            <person name="Oliveira J.V."/>
            <person name="Vesth T.C."/>
            <person name="Visser J."/>
            <person name="Yu J.-H."/>
            <person name="Zhou M."/>
            <person name="Andersen M.R."/>
            <person name="Archer D.B."/>
            <person name="Baker S.E."/>
            <person name="Benoit I."/>
            <person name="Brakhage A.A."/>
            <person name="Braus G.H."/>
            <person name="Fischer R."/>
            <person name="Frisvad J.C."/>
            <person name="Goldman G.H."/>
            <person name="Houbraken J."/>
            <person name="Oakley B."/>
            <person name="Pocsi I."/>
            <person name="Scazzocchio C."/>
            <person name="Seiboth B."/>
            <person name="vanKuyk P.A."/>
            <person name="Wortman J."/>
            <person name="Dyer P.S."/>
            <person name="Grigoriev I.V."/>
        </authorList>
    </citation>
    <scope>NUCLEOTIDE SEQUENCE [LARGE SCALE GENOMIC DNA]</scope>
    <source>
        <strain evidence="2">DTO 134E9</strain>
    </source>
</reference>
<dbReference type="Proteomes" id="UP000184383">
    <property type="component" value="Unassembled WGS sequence"/>
</dbReference>